<keyword evidence="5 7" id="KW-1133">Transmembrane helix</keyword>
<evidence type="ECO:0000256" key="7">
    <source>
        <dbReference type="SAM" id="Phobius"/>
    </source>
</evidence>
<evidence type="ECO:0000256" key="3">
    <source>
        <dbReference type="ARBA" id="ARBA00022475"/>
    </source>
</evidence>
<evidence type="ECO:0000259" key="11">
    <source>
        <dbReference type="Pfam" id="PF21082"/>
    </source>
</evidence>
<name>A0AAW5R2V2_9HYPH</name>
<feature type="signal peptide" evidence="8">
    <location>
        <begin position="1"/>
        <end position="28"/>
    </location>
</feature>
<feature type="transmembrane region" description="Helical" evidence="7">
    <location>
        <begin position="451"/>
        <end position="470"/>
    </location>
</feature>
<dbReference type="EMBL" id="JALIDZ010000013">
    <property type="protein sequence ID" value="MCT8974565.1"/>
    <property type="molecule type" value="Genomic_DNA"/>
</dbReference>
<protein>
    <submittedName>
        <fullName evidence="12">DUF3772 domain-containing protein</fullName>
    </submittedName>
</protein>
<keyword evidence="4 7" id="KW-0812">Transmembrane</keyword>
<dbReference type="Gene3D" id="2.30.30.60">
    <property type="match status" value="1"/>
</dbReference>
<dbReference type="InterPro" id="IPR052702">
    <property type="entry name" value="MscS-like_channel"/>
</dbReference>
<dbReference type="InterPro" id="IPR022249">
    <property type="entry name" value="DUF3772"/>
</dbReference>
<feature type="transmembrane region" description="Helical" evidence="7">
    <location>
        <begin position="426"/>
        <end position="445"/>
    </location>
</feature>
<feature type="transmembrane region" description="Helical" evidence="7">
    <location>
        <begin position="271"/>
        <end position="291"/>
    </location>
</feature>
<dbReference type="InterPro" id="IPR011014">
    <property type="entry name" value="MscS_channel_TM-2"/>
</dbReference>
<comment type="similarity">
    <text evidence="2">Belongs to the MscS (TC 1.A.23) family.</text>
</comment>
<feature type="transmembrane region" description="Helical" evidence="7">
    <location>
        <begin position="226"/>
        <end position="244"/>
    </location>
</feature>
<evidence type="ECO:0000256" key="4">
    <source>
        <dbReference type="ARBA" id="ARBA00022692"/>
    </source>
</evidence>
<feature type="transmembrane region" description="Helical" evidence="7">
    <location>
        <begin position="546"/>
        <end position="570"/>
    </location>
</feature>
<dbReference type="PANTHER" id="PTHR30347">
    <property type="entry name" value="POTASSIUM CHANNEL RELATED"/>
    <property type="match status" value="1"/>
</dbReference>
<evidence type="ECO:0000256" key="6">
    <source>
        <dbReference type="ARBA" id="ARBA00023136"/>
    </source>
</evidence>
<evidence type="ECO:0000256" key="2">
    <source>
        <dbReference type="ARBA" id="ARBA00008017"/>
    </source>
</evidence>
<dbReference type="Proteomes" id="UP001320898">
    <property type="component" value="Unassembled WGS sequence"/>
</dbReference>
<sequence length="827" mass="88909">MTARRGRFAVIFTILAVLAVSLPAHGFAQTGTSGTAGQPQAGTALSAPAAAQSAIGQRADAWKLNLDNTLLAIQRDGVTDEELAAARTAAEDIIEQARALASQIEPDVAAIQARLDQLGPAPGENDPPETPDIAERRRAETAALAAADATLKKVRLAIVQAEQVVREVAAERRDRFSRSLLVRNHSILNPSLWIDGLQDVPKVTRGFTLLITDSWAVAVSRMNVESALVIAVAFIVAIVIGVFVRRFMRKFAPPIGEADTEVPRLQKLSRAVLVMVTDGILPVVAIAVVYLALDTSGLLTPRLIEMNRGMFAAVASFSFLFGLARGICAPLRPAWRPINLSDAAAAQTVASVTLIAGVLAVGGYLETANDVLVAPVSVEIVKRALAALLIAALIASALRRLASAWREIPLGEAGQTSLIWQWMHRIIWLSTFAIFAALITGFIALANFLAIQLVLAGAVFAIVWLLLGLIEETVNAVLVPTSRIGSFVASAFGISESGVMQLALVASGLLRILVVICGAVLVMLPWGFDTRQWNQWIQNAFFGFRIGGVTISLSSILGALIVLVIGLVATRAIQSWLANRFLPNTQLDLGLRNSIRTIAGYAGVILAAILSVTYMGLNLENVALLAGALSVGIGFGLQSIVSNFVSGLILLAERPIKEGDWIVVGAEQGNVRKISIRSTEIETFDRATVIVPNSDLITGTVKNWMHSNMMGRVVIPIGVAYGADPETVRDILLDIARGHPNVLAYPEPRVYFMDFGDSSLVFNLFAYIGDVNNSLTVRSDFRFEILKRFREASIEIPFPQRDINLRDIDRLEEAIGGRSRSTEKPAE</sequence>
<feature type="chain" id="PRO_5043633214" evidence="8">
    <location>
        <begin position="29"/>
        <end position="827"/>
    </location>
</feature>
<feature type="transmembrane region" description="Helical" evidence="7">
    <location>
        <begin position="598"/>
        <end position="617"/>
    </location>
</feature>
<reference evidence="12 13" key="1">
    <citation type="submission" date="2022-04" db="EMBL/GenBank/DDBJ databases">
        <authorList>
            <person name="Ye Y.-Q."/>
            <person name="Du Z.-J."/>
        </authorList>
    </citation>
    <scope>NUCLEOTIDE SEQUENCE [LARGE SCALE GENOMIC DNA]</scope>
    <source>
        <strain evidence="12 13">A6E488</strain>
    </source>
</reference>
<evidence type="ECO:0000313" key="13">
    <source>
        <dbReference type="Proteomes" id="UP001320898"/>
    </source>
</evidence>
<organism evidence="12 13">
    <name type="scientific">Microbaculum marinisediminis</name>
    <dbReference type="NCBI Taxonomy" id="2931392"/>
    <lineage>
        <taxon>Bacteria</taxon>
        <taxon>Pseudomonadati</taxon>
        <taxon>Pseudomonadota</taxon>
        <taxon>Alphaproteobacteria</taxon>
        <taxon>Hyphomicrobiales</taxon>
        <taxon>Tepidamorphaceae</taxon>
        <taxon>Microbaculum</taxon>
    </lineage>
</organism>
<dbReference type="SUPFAM" id="SSF82689">
    <property type="entry name" value="Mechanosensitive channel protein MscS (YggB), C-terminal domain"/>
    <property type="match status" value="1"/>
</dbReference>
<dbReference type="Pfam" id="PF00924">
    <property type="entry name" value="MS_channel_2nd"/>
    <property type="match status" value="1"/>
</dbReference>
<feature type="transmembrane region" description="Helical" evidence="7">
    <location>
        <begin position="343"/>
        <end position="365"/>
    </location>
</feature>
<keyword evidence="3" id="KW-1003">Cell membrane</keyword>
<proteinExistence type="inferred from homology"/>
<dbReference type="InterPro" id="IPR011066">
    <property type="entry name" value="MscS_channel_C_sf"/>
</dbReference>
<accession>A0AAW5R2V2</accession>
<dbReference type="Pfam" id="PF12607">
    <property type="entry name" value="DUF3772"/>
    <property type="match status" value="1"/>
</dbReference>
<evidence type="ECO:0000256" key="5">
    <source>
        <dbReference type="ARBA" id="ARBA00022989"/>
    </source>
</evidence>
<dbReference type="SUPFAM" id="SSF82861">
    <property type="entry name" value="Mechanosensitive channel protein MscS (YggB), transmembrane region"/>
    <property type="match status" value="1"/>
</dbReference>
<gene>
    <name evidence="12" type="ORF">MUB46_22090</name>
</gene>
<feature type="transmembrane region" description="Helical" evidence="7">
    <location>
        <begin position="502"/>
        <end position="526"/>
    </location>
</feature>
<dbReference type="InterPro" id="IPR006685">
    <property type="entry name" value="MscS_channel_2nd"/>
</dbReference>
<feature type="transmembrane region" description="Helical" evidence="7">
    <location>
        <begin position="623"/>
        <end position="651"/>
    </location>
</feature>
<dbReference type="Gene3D" id="1.10.287.1260">
    <property type="match status" value="1"/>
</dbReference>
<dbReference type="AlphaFoldDB" id="A0AAW5R2V2"/>
<keyword evidence="8" id="KW-0732">Signal</keyword>
<dbReference type="InterPro" id="IPR010920">
    <property type="entry name" value="LSM_dom_sf"/>
</dbReference>
<comment type="subcellular location">
    <subcellularLocation>
        <location evidence="1">Cell membrane</location>
        <topology evidence="1">Multi-pass membrane protein</topology>
    </subcellularLocation>
</comment>
<evidence type="ECO:0000256" key="1">
    <source>
        <dbReference type="ARBA" id="ARBA00004651"/>
    </source>
</evidence>
<feature type="domain" description="Mechanosensitive ion channel MscS C-terminal" evidence="11">
    <location>
        <begin position="713"/>
        <end position="796"/>
    </location>
</feature>
<feature type="domain" description="Mechanosensitive ion channel MscS" evidence="9">
    <location>
        <begin position="640"/>
        <end position="705"/>
    </location>
</feature>
<feature type="transmembrane region" description="Helical" evidence="7">
    <location>
        <begin position="311"/>
        <end position="331"/>
    </location>
</feature>
<evidence type="ECO:0000256" key="8">
    <source>
        <dbReference type="SAM" id="SignalP"/>
    </source>
</evidence>
<comment type="caution">
    <text evidence="12">The sequence shown here is derived from an EMBL/GenBank/DDBJ whole genome shotgun (WGS) entry which is preliminary data.</text>
</comment>
<evidence type="ECO:0000259" key="10">
    <source>
        <dbReference type="Pfam" id="PF12607"/>
    </source>
</evidence>
<dbReference type="PANTHER" id="PTHR30347:SF1">
    <property type="entry name" value="MECHANOSENSITIVE CHANNEL MSCK"/>
    <property type="match status" value="1"/>
</dbReference>
<feature type="transmembrane region" description="Helical" evidence="7">
    <location>
        <begin position="385"/>
        <end position="405"/>
    </location>
</feature>
<dbReference type="GO" id="GO:0008381">
    <property type="term" value="F:mechanosensitive monoatomic ion channel activity"/>
    <property type="evidence" value="ECO:0007669"/>
    <property type="project" value="UniProtKB-ARBA"/>
</dbReference>
<dbReference type="InterPro" id="IPR023408">
    <property type="entry name" value="MscS_beta-dom_sf"/>
</dbReference>
<dbReference type="GO" id="GO:0005886">
    <property type="term" value="C:plasma membrane"/>
    <property type="evidence" value="ECO:0007669"/>
    <property type="project" value="UniProtKB-SubCell"/>
</dbReference>
<keyword evidence="6 7" id="KW-0472">Membrane</keyword>
<dbReference type="RefSeq" id="WP_261618150.1">
    <property type="nucleotide sequence ID" value="NZ_JALIDZ010000013.1"/>
</dbReference>
<feature type="domain" description="DUF3772" evidence="10">
    <location>
        <begin position="151"/>
        <end position="206"/>
    </location>
</feature>
<evidence type="ECO:0000313" key="12">
    <source>
        <dbReference type="EMBL" id="MCT8974565.1"/>
    </source>
</evidence>
<evidence type="ECO:0000259" key="9">
    <source>
        <dbReference type="Pfam" id="PF00924"/>
    </source>
</evidence>
<dbReference type="InterPro" id="IPR049278">
    <property type="entry name" value="MS_channel_C"/>
</dbReference>
<dbReference type="Gene3D" id="3.30.70.100">
    <property type="match status" value="1"/>
</dbReference>
<dbReference type="SUPFAM" id="SSF50182">
    <property type="entry name" value="Sm-like ribonucleoproteins"/>
    <property type="match status" value="1"/>
</dbReference>
<dbReference type="Pfam" id="PF21082">
    <property type="entry name" value="MS_channel_3rd"/>
    <property type="match status" value="1"/>
</dbReference>
<keyword evidence="13" id="KW-1185">Reference proteome</keyword>